<dbReference type="InterPro" id="IPR051910">
    <property type="entry name" value="ComF/GntX_DNA_util-trans"/>
</dbReference>
<evidence type="ECO:0000313" key="2">
    <source>
        <dbReference type="Proteomes" id="UP000228952"/>
    </source>
</evidence>
<dbReference type="EMBL" id="PFQB01000086">
    <property type="protein sequence ID" value="PJA13438.1"/>
    <property type="molecule type" value="Genomic_DNA"/>
</dbReference>
<dbReference type="PANTHER" id="PTHR47505:SF1">
    <property type="entry name" value="DNA UTILIZATION PROTEIN YHGH"/>
    <property type="match status" value="1"/>
</dbReference>
<dbReference type="SUPFAM" id="SSF53271">
    <property type="entry name" value="PRTase-like"/>
    <property type="match status" value="1"/>
</dbReference>
<dbReference type="InterPro" id="IPR029057">
    <property type="entry name" value="PRTase-like"/>
</dbReference>
<dbReference type="PANTHER" id="PTHR47505">
    <property type="entry name" value="DNA UTILIZATION PROTEIN YHGH"/>
    <property type="match status" value="1"/>
</dbReference>
<accession>A0A2M7W1H2</accession>
<evidence type="ECO:0008006" key="3">
    <source>
        <dbReference type="Google" id="ProtNLM"/>
    </source>
</evidence>
<sequence length="275" mass="30906">MRGLFADIAETKECTESVVARVVYEIWRTCGLFTCFCCERPVCTLCDTCAALPLYSAPHCALCEKFSIKGTTHAECTPKVPYFTHSIAFFEYTKVIKKLFAVYKYKQAFQYQQVIEDFAGDYIKIDPFLLVKTVFSSIDALNVVLFPIPMTTKKQEDRGFSPAYELSVIVGRALQAKYGCCVKICAGVVKKVGDVTSQARKDRRQRLLSLQKEYQVIESAVDEFTRQPIDLFVVVDDVVTTGATTTAVIEAIAKNNMLAEKLQKIPIVRFSFARA</sequence>
<proteinExistence type="predicted"/>
<protein>
    <recommendedName>
        <fullName evidence="3">Phosphoribosyltransferase domain-containing protein</fullName>
    </recommendedName>
</protein>
<comment type="caution">
    <text evidence="1">The sequence shown here is derived from an EMBL/GenBank/DDBJ whole genome shotgun (WGS) entry which is preliminary data.</text>
</comment>
<evidence type="ECO:0000313" key="1">
    <source>
        <dbReference type="EMBL" id="PJA13438.1"/>
    </source>
</evidence>
<gene>
    <name evidence="1" type="ORF">COX64_03385</name>
</gene>
<organism evidence="1 2">
    <name type="scientific">Candidatus Dojkabacteria bacterium CG_4_10_14_0_2_um_filter_Dojkabacteria_WS6_41_15</name>
    <dbReference type="NCBI Taxonomy" id="2014249"/>
    <lineage>
        <taxon>Bacteria</taxon>
        <taxon>Candidatus Dojkabacteria</taxon>
    </lineage>
</organism>
<dbReference type="AlphaFoldDB" id="A0A2M7W1H2"/>
<name>A0A2M7W1H2_9BACT</name>
<reference evidence="2" key="1">
    <citation type="submission" date="2017-09" db="EMBL/GenBank/DDBJ databases">
        <title>Depth-based differentiation of microbial function through sediment-hosted aquifers and enrichment of novel symbionts in the deep terrestrial subsurface.</title>
        <authorList>
            <person name="Probst A.J."/>
            <person name="Ladd B."/>
            <person name="Jarett J.K."/>
            <person name="Geller-Mcgrath D.E."/>
            <person name="Sieber C.M.K."/>
            <person name="Emerson J.B."/>
            <person name="Anantharaman K."/>
            <person name="Thomas B.C."/>
            <person name="Malmstrom R."/>
            <person name="Stieglmeier M."/>
            <person name="Klingl A."/>
            <person name="Woyke T."/>
            <person name="Ryan C.M."/>
            <person name="Banfield J.F."/>
        </authorList>
    </citation>
    <scope>NUCLEOTIDE SEQUENCE [LARGE SCALE GENOMIC DNA]</scope>
</reference>
<dbReference type="Gene3D" id="3.40.50.2020">
    <property type="match status" value="1"/>
</dbReference>
<dbReference type="Proteomes" id="UP000228952">
    <property type="component" value="Unassembled WGS sequence"/>
</dbReference>